<dbReference type="Proteomes" id="UP000831673">
    <property type="component" value="Segment"/>
</dbReference>
<dbReference type="EMBL" id="OL416096">
    <property type="protein sequence ID" value="UGC97846.1"/>
    <property type="molecule type" value="Genomic_DNA"/>
</dbReference>
<organism evidence="1 2">
    <name type="scientific">Proteus phage 309</name>
    <dbReference type="NCBI Taxonomy" id="2894355"/>
    <lineage>
        <taxon>Viruses</taxon>
        <taxon>Duplodnaviria</taxon>
        <taxon>Heunggongvirae</taxon>
        <taxon>Uroviricota</taxon>
        <taxon>Caudoviricetes</taxon>
        <taxon>Autographivirales</taxon>
        <taxon>Autoscriptoviridae</taxon>
        <taxon>Slopekvirinae</taxon>
        <taxon>Novosibovirus</taxon>
        <taxon>Novosibovirus 309</taxon>
    </lineage>
</organism>
<evidence type="ECO:0000313" key="1">
    <source>
        <dbReference type="EMBL" id="UGC97846.1"/>
    </source>
</evidence>
<evidence type="ECO:0000313" key="2">
    <source>
        <dbReference type="Proteomes" id="UP000831673"/>
    </source>
</evidence>
<gene>
    <name evidence="1" type="ORF">pp309_000058</name>
</gene>
<accession>A0AAE8YHU8</accession>
<reference evidence="1 2" key="1">
    <citation type="submission" date="2021-11" db="EMBL/GenBank/DDBJ databases">
        <title>Novel species of Proteus-infecting phage.</title>
        <authorList>
            <person name="Aaron J.A."/>
            <person name="van Zyl L.J."/>
            <person name="Dicks L.M.T."/>
        </authorList>
    </citation>
    <scope>NUCLEOTIDE SEQUENCE [LARGE SCALE GENOMIC DNA]</scope>
</reference>
<sequence>MVHKCVPLPHPNQASFPPIGPFLGRTKGKGWGVQYPRDSPEPF</sequence>
<name>A0AAE8YHU8_9CAUD</name>
<keyword evidence="2" id="KW-1185">Reference proteome</keyword>
<proteinExistence type="predicted"/>
<protein>
    <submittedName>
        <fullName evidence="1">Uncharacterized protein</fullName>
    </submittedName>
</protein>